<feature type="compositionally biased region" description="Low complexity" evidence="1">
    <location>
        <begin position="31"/>
        <end position="44"/>
    </location>
</feature>
<proteinExistence type="predicted"/>
<evidence type="ECO:0000256" key="1">
    <source>
        <dbReference type="SAM" id="MobiDB-lite"/>
    </source>
</evidence>
<dbReference type="AlphaFoldDB" id="A0A2K3E169"/>
<dbReference type="Proteomes" id="UP000006906">
    <property type="component" value="Chromosome 2"/>
</dbReference>
<dbReference type="EMBL" id="CM008963">
    <property type="protein sequence ID" value="PNW86560.1"/>
    <property type="molecule type" value="Genomic_DNA"/>
</dbReference>
<reference evidence="2 3" key="1">
    <citation type="journal article" date="2007" name="Science">
        <title>The Chlamydomonas genome reveals the evolution of key animal and plant functions.</title>
        <authorList>
            <person name="Merchant S.S."/>
            <person name="Prochnik S.E."/>
            <person name="Vallon O."/>
            <person name="Harris E.H."/>
            <person name="Karpowicz S.J."/>
            <person name="Witman G.B."/>
            <person name="Terry A."/>
            <person name="Salamov A."/>
            <person name="Fritz-Laylin L.K."/>
            <person name="Marechal-Drouard L."/>
            <person name="Marshall W.F."/>
            <person name="Qu L.H."/>
            <person name="Nelson D.R."/>
            <person name="Sanderfoot A.A."/>
            <person name="Spalding M.H."/>
            <person name="Kapitonov V.V."/>
            <person name="Ren Q."/>
            <person name="Ferris P."/>
            <person name="Lindquist E."/>
            <person name="Shapiro H."/>
            <person name="Lucas S.M."/>
            <person name="Grimwood J."/>
            <person name="Schmutz J."/>
            <person name="Cardol P."/>
            <person name="Cerutti H."/>
            <person name="Chanfreau G."/>
            <person name="Chen C.L."/>
            <person name="Cognat V."/>
            <person name="Croft M.T."/>
            <person name="Dent R."/>
            <person name="Dutcher S."/>
            <person name="Fernandez E."/>
            <person name="Fukuzawa H."/>
            <person name="Gonzalez-Ballester D."/>
            <person name="Gonzalez-Halphen D."/>
            <person name="Hallmann A."/>
            <person name="Hanikenne M."/>
            <person name="Hippler M."/>
            <person name="Inwood W."/>
            <person name="Jabbari K."/>
            <person name="Kalanon M."/>
            <person name="Kuras R."/>
            <person name="Lefebvre P.A."/>
            <person name="Lemaire S.D."/>
            <person name="Lobanov A.V."/>
            <person name="Lohr M."/>
            <person name="Manuell A."/>
            <person name="Meier I."/>
            <person name="Mets L."/>
            <person name="Mittag M."/>
            <person name="Mittelmeier T."/>
            <person name="Moroney J.V."/>
            <person name="Moseley J."/>
            <person name="Napoli C."/>
            <person name="Nedelcu A.M."/>
            <person name="Niyogi K."/>
            <person name="Novoselov S.V."/>
            <person name="Paulsen I.T."/>
            <person name="Pazour G."/>
            <person name="Purton S."/>
            <person name="Ral J.P."/>
            <person name="Riano-Pachon D.M."/>
            <person name="Riekhof W."/>
            <person name="Rymarquis L."/>
            <person name="Schroda M."/>
            <person name="Stern D."/>
            <person name="Umen J."/>
            <person name="Willows R."/>
            <person name="Wilson N."/>
            <person name="Zimmer S.L."/>
            <person name="Allmer J."/>
            <person name="Balk J."/>
            <person name="Bisova K."/>
            <person name="Chen C.J."/>
            <person name="Elias M."/>
            <person name="Gendler K."/>
            <person name="Hauser C."/>
            <person name="Lamb M.R."/>
            <person name="Ledford H."/>
            <person name="Long J.C."/>
            <person name="Minagawa J."/>
            <person name="Page M.D."/>
            <person name="Pan J."/>
            <person name="Pootakham W."/>
            <person name="Roje S."/>
            <person name="Rose A."/>
            <person name="Stahlberg E."/>
            <person name="Terauchi A.M."/>
            <person name="Yang P."/>
            <person name="Ball S."/>
            <person name="Bowler C."/>
            <person name="Dieckmann C.L."/>
            <person name="Gladyshev V.N."/>
            <person name="Green P."/>
            <person name="Jorgensen R."/>
            <person name="Mayfield S."/>
            <person name="Mueller-Roeber B."/>
            <person name="Rajamani S."/>
            <person name="Sayre R.T."/>
            <person name="Brokstein P."/>
            <person name="Dubchak I."/>
            <person name="Goodstein D."/>
            <person name="Hornick L."/>
            <person name="Huang Y.W."/>
            <person name="Jhaveri J."/>
            <person name="Luo Y."/>
            <person name="Martinez D."/>
            <person name="Ngau W.C."/>
            <person name="Otillar B."/>
            <person name="Poliakov A."/>
            <person name="Porter A."/>
            <person name="Szajkowski L."/>
            <person name="Werner G."/>
            <person name="Zhou K."/>
            <person name="Grigoriev I.V."/>
            <person name="Rokhsar D.S."/>
            <person name="Grossman A.R."/>
        </authorList>
    </citation>
    <scope>NUCLEOTIDE SEQUENCE [LARGE SCALE GENOMIC DNA]</scope>
    <source>
        <strain evidence="3">CC-503</strain>
    </source>
</reference>
<gene>
    <name evidence="2" type="ORF">CHLRE_02g091600v5</name>
</gene>
<dbReference type="InParanoid" id="A0A2K3E169"/>
<protein>
    <submittedName>
        <fullName evidence="2">Uncharacterized protein</fullName>
    </submittedName>
</protein>
<evidence type="ECO:0000313" key="3">
    <source>
        <dbReference type="Proteomes" id="UP000006906"/>
    </source>
</evidence>
<keyword evidence="3" id="KW-1185">Reference proteome</keyword>
<evidence type="ECO:0000313" key="2">
    <source>
        <dbReference type="EMBL" id="PNW86560.1"/>
    </source>
</evidence>
<feature type="region of interest" description="Disordered" evidence="1">
    <location>
        <begin position="1"/>
        <end position="61"/>
    </location>
</feature>
<dbReference type="KEGG" id="cre:CHLRE_02g091600v5"/>
<organism evidence="2 3">
    <name type="scientific">Chlamydomonas reinhardtii</name>
    <name type="common">Chlamydomonas smithii</name>
    <dbReference type="NCBI Taxonomy" id="3055"/>
    <lineage>
        <taxon>Eukaryota</taxon>
        <taxon>Viridiplantae</taxon>
        <taxon>Chlorophyta</taxon>
        <taxon>core chlorophytes</taxon>
        <taxon>Chlorophyceae</taxon>
        <taxon>CS clade</taxon>
        <taxon>Chlamydomonadales</taxon>
        <taxon>Chlamydomonadaceae</taxon>
        <taxon>Chlamydomonas</taxon>
    </lineage>
</organism>
<sequence length="61" mass="5872">MDGTLTVPGTSTTAGGVAGEGEGEGSRNAVAPPARSRAPPASSSTITAPKGVVARRRAIAP</sequence>
<dbReference type="GeneID" id="66052320"/>
<dbReference type="Gramene" id="PNW86560">
    <property type="protein sequence ID" value="PNW86560"/>
    <property type="gene ID" value="CHLRE_02g091600v5"/>
</dbReference>
<accession>A0A2K3E169</accession>
<dbReference type="RefSeq" id="XP_042927072.1">
    <property type="nucleotide sequence ID" value="XM_043059438.1"/>
</dbReference>
<name>A0A2K3E169_CHLRE</name>